<dbReference type="AlphaFoldDB" id="A0A2A2HPB8"/>
<organism evidence="1 2">
    <name type="scientific">Methanosarcina spelaei</name>
    <dbReference type="NCBI Taxonomy" id="1036679"/>
    <lineage>
        <taxon>Archaea</taxon>
        <taxon>Methanobacteriati</taxon>
        <taxon>Methanobacteriota</taxon>
        <taxon>Stenosarchaea group</taxon>
        <taxon>Methanomicrobia</taxon>
        <taxon>Methanosarcinales</taxon>
        <taxon>Methanosarcinaceae</taxon>
        <taxon>Methanosarcina</taxon>
    </lineage>
</organism>
<protein>
    <submittedName>
        <fullName evidence="1">Uncharacterized protein</fullName>
    </submittedName>
</protein>
<accession>A0A2A2HPB8</accession>
<reference evidence="1 2" key="1">
    <citation type="journal article" date="2017" name="BMC Genomics">
        <title>Genomic analysis of methanogenic archaea reveals a shift towards energy conservation.</title>
        <authorList>
            <person name="Gilmore S.P."/>
            <person name="Henske J.K."/>
            <person name="Sexton J.A."/>
            <person name="Solomon K.V."/>
            <person name="Seppala S."/>
            <person name="Yoo J.I."/>
            <person name="Huyett L.M."/>
            <person name="Pressman A."/>
            <person name="Cogan J.Z."/>
            <person name="Kivenson V."/>
            <person name="Peng X."/>
            <person name="Tan Y."/>
            <person name="Valentine D.L."/>
            <person name="O'Malley M.A."/>
        </authorList>
    </citation>
    <scope>NUCLEOTIDE SEQUENCE [LARGE SCALE GENOMIC DNA]</scope>
    <source>
        <strain evidence="1 2">MC-15</strain>
    </source>
</reference>
<proteinExistence type="predicted"/>
<dbReference type="Proteomes" id="UP000218164">
    <property type="component" value="Unassembled WGS sequence"/>
</dbReference>
<keyword evidence="2" id="KW-1185">Reference proteome</keyword>
<dbReference type="EMBL" id="LMVP01000520">
    <property type="protein sequence ID" value="PAV11341.1"/>
    <property type="molecule type" value="Genomic_DNA"/>
</dbReference>
<evidence type="ECO:0000313" key="1">
    <source>
        <dbReference type="EMBL" id="PAV11341.1"/>
    </source>
</evidence>
<gene>
    <name evidence="1" type="ORF">ASJ81_10580</name>
</gene>
<name>A0A2A2HPB8_9EURY</name>
<comment type="caution">
    <text evidence="1">The sequence shown here is derived from an EMBL/GenBank/DDBJ whole genome shotgun (WGS) entry which is preliminary data.</text>
</comment>
<sequence>MVIQKLYNGNTMINLFKLSLKKSLNVTLVVQSEAKSDLKARIEVLKQEVYKVSKSKSKENKIKKENRFSKIKTQVPTV</sequence>
<evidence type="ECO:0000313" key="2">
    <source>
        <dbReference type="Proteomes" id="UP000218164"/>
    </source>
</evidence>